<keyword evidence="2" id="KW-1185">Reference proteome</keyword>
<protein>
    <submittedName>
        <fullName evidence="1">Uncharacterized protein</fullName>
    </submittedName>
</protein>
<evidence type="ECO:0000313" key="2">
    <source>
        <dbReference type="Proteomes" id="UP001168167"/>
    </source>
</evidence>
<dbReference type="SUPFAM" id="SSF109709">
    <property type="entry name" value="KorB DNA-binding domain-like"/>
    <property type="match status" value="1"/>
</dbReference>
<reference evidence="1" key="2">
    <citation type="journal article" date="2023" name="Microbiome">
        <title>Synthase-selected sorting approach identifies a beta-lactone synthase in a nudibranch symbiotic bacterium.</title>
        <authorList>
            <person name="Dzunkova M."/>
            <person name="La Clair J.J."/>
            <person name="Tyml T."/>
            <person name="Doud D."/>
            <person name="Schulz F."/>
            <person name="Piquer-Esteban S."/>
            <person name="Porcel Sanchis D."/>
            <person name="Osborn A."/>
            <person name="Robinson D."/>
            <person name="Louie K.B."/>
            <person name="Bowen B.P."/>
            <person name="Bowers R.M."/>
            <person name="Lee J."/>
            <person name="Arnau V."/>
            <person name="Diaz-Villanueva W."/>
            <person name="Stepanauskas R."/>
            <person name="Gosliner T."/>
            <person name="Date S.V."/>
            <person name="Northen T.R."/>
            <person name="Cheng J.F."/>
            <person name="Burkart M.D."/>
            <person name="Woyke T."/>
        </authorList>
    </citation>
    <scope>NUCLEOTIDE SEQUENCE</scope>
    <source>
        <strain evidence="1">Df01</strain>
    </source>
</reference>
<dbReference type="Proteomes" id="UP001168167">
    <property type="component" value="Unassembled WGS sequence"/>
</dbReference>
<dbReference type="EMBL" id="JANQAO010000003">
    <property type="protein sequence ID" value="MDM5147956.1"/>
    <property type="molecule type" value="Genomic_DNA"/>
</dbReference>
<accession>A0ABT7QMN1</accession>
<gene>
    <name evidence="1" type="ORF">NQX30_06190</name>
</gene>
<reference evidence="1" key="1">
    <citation type="submission" date="2022-08" db="EMBL/GenBank/DDBJ databases">
        <authorList>
            <person name="Dzunkova M."/>
            <person name="La Clair J."/>
            <person name="Tyml T."/>
            <person name="Doud D."/>
            <person name="Schulz F."/>
            <person name="Piquer S."/>
            <person name="Porcel Sanchis D."/>
            <person name="Osborn A."/>
            <person name="Robinson D."/>
            <person name="Louie K.B."/>
            <person name="Bowen B.P."/>
            <person name="Bowers R."/>
            <person name="Lee J."/>
            <person name="Arnau Llombart V."/>
            <person name="Diaz Villanueva W."/>
            <person name="Gosliner T."/>
            <person name="Northen T."/>
            <person name="Cheng J.-F."/>
            <person name="Burkart M.D."/>
            <person name="Woyke T."/>
        </authorList>
    </citation>
    <scope>NUCLEOTIDE SEQUENCE</scope>
    <source>
        <strain evidence="1">Df01</strain>
    </source>
</reference>
<proteinExistence type="predicted"/>
<organism evidence="1 2">
    <name type="scientific">Candidatus Doriopsillibacter californiensis</name>
    <dbReference type="NCBI Taxonomy" id="2970740"/>
    <lineage>
        <taxon>Bacteria</taxon>
        <taxon>Pseudomonadati</taxon>
        <taxon>Pseudomonadota</taxon>
        <taxon>Gammaproteobacteria</taxon>
        <taxon>Candidatus Tethybacterales</taxon>
        <taxon>Candidatus Persebacteraceae</taxon>
        <taxon>Candidatus Doriopsillibacter</taxon>
    </lineage>
</organism>
<sequence length="147" mass="17140">MIDSFKPIYQAQIQNTKDTLTIKVDINIKRHDGKRYILSRDGKSLINNSLNSDNELSSNNSQILDGIAQVYFWKDELNQNNLTINELADKIDNRYNFVYKRFQLLNLSPTILKQITANTLSPLISLKNLYKAGKYLSWDKQHQYLDI</sequence>
<comment type="caution">
    <text evidence="1">The sequence shown here is derived from an EMBL/GenBank/DDBJ whole genome shotgun (WGS) entry which is preliminary data.</text>
</comment>
<name>A0ABT7QMN1_9GAMM</name>
<evidence type="ECO:0000313" key="1">
    <source>
        <dbReference type="EMBL" id="MDM5147956.1"/>
    </source>
</evidence>